<keyword evidence="9" id="KW-1185">Reference proteome</keyword>
<feature type="transmembrane region" description="Helical" evidence="6">
    <location>
        <begin position="294"/>
        <end position="313"/>
    </location>
</feature>
<organism evidence="8 9">
    <name type="scientific">Thermogutta terrifontis</name>
    <dbReference type="NCBI Taxonomy" id="1331910"/>
    <lineage>
        <taxon>Bacteria</taxon>
        <taxon>Pseudomonadati</taxon>
        <taxon>Planctomycetota</taxon>
        <taxon>Planctomycetia</taxon>
        <taxon>Pirellulales</taxon>
        <taxon>Thermoguttaceae</taxon>
        <taxon>Thermogutta</taxon>
    </lineage>
</organism>
<dbReference type="PANTHER" id="PTHR35007:SF1">
    <property type="entry name" value="PILUS ASSEMBLY PROTEIN"/>
    <property type="match status" value="1"/>
</dbReference>
<evidence type="ECO:0000256" key="6">
    <source>
        <dbReference type="SAM" id="Phobius"/>
    </source>
</evidence>
<feature type="transmembrane region" description="Helical" evidence="6">
    <location>
        <begin position="95"/>
        <end position="113"/>
    </location>
</feature>
<keyword evidence="4 6" id="KW-1133">Transmembrane helix</keyword>
<dbReference type="InterPro" id="IPR042094">
    <property type="entry name" value="T2SS_GspF_sf"/>
</dbReference>
<keyword evidence="2" id="KW-1003">Cell membrane</keyword>
<evidence type="ECO:0000313" key="9">
    <source>
        <dbReference type="Proteomes" id="UP000215086"/>
    </source>
</evidence>
<proteinExistence type="predicted"/>
<evidence type="ECO:0000259" key="7">
    <source>
        <dbReference type="Pfam" id="PF00482"/>
    </source>
</evidence>
<comment type="subcellular location">
    <subcellularLocation>
        <location evidence="1">Cell membrane</location>
        <topology evidence="1">Multi-pass membrane protein</topology>
    </subcellularLocation>
</comment>
<dbReference type="EMBL" id="CP018477">
    <property type="protein sequence ID" value="ASV73625.1"/>
    <property type="molecule type" value="Genomic_DNA"/>
</dbReference>
<evidence type="ECO:0000256" key="3">
    <source>
        <dbReference type="ARBA" id="ARBA00022692"/>
    </source>
</evidence>
<evidence type="ECO:0000256" key="1">
    <source>
        <dbReference type="ARBA" id="ARBA00004651"/>
    </source>
</evidence>
<dbReference type="Gene3D" id="1.20.81.30">
    <property type="entry name" value="Type II secretion system (T2SS), domain F"/>
    <property type="match status" value="1"/>
</dbReference>
<evidence type="ECO:0000256" key="5">
    <source>
        <dbReference type="ARBA" id="ARBA00023136"/>
    </source>
</evidence>
<evidence type="ECO:0000313" key="8">
    <source>
        <dbReference type="EMBL" id="ASV73625.1"/>
    </source>
</evidence>
<gene>
    <name evidence="8" type="ORF">THTE_1023</name>
</gene>
<dbReference type="PANTHER" id="PTHR35007">
    <property type="entry name" value="INTEGRAL MEMBRANE PROTEIN-RELATED"/>
    <property type="match status" value="1"/>
</dbReference>
<sequence length="321" mass="35473">MHPTLLIGIAVFVAVSALILGAATLFGHRSEDRLQTRLETFTRRPQRGQEGAASQKILAESIHQKENFLDQLLERFPSVYRLVEQADVPISPGRLLLVSLALMAGAVVATVVFRLPWTVGAIMVPGLGCLPLLWLLWRRKRRLKAFAAQLPEALDMLARSLRAGQSLASGFGLVAKEVPAPLGKEFGRVFDEQNLGVPLEESLRDLADRIPNMDLKFFATAVVLQRQTGGDLAEILDRISSLIRERFNIWGQVQALTGEGRLSGIVLMALPVVIFLAVYYLNRDYVMMLFTDPLGKKMLATAIVMQVIGALVIRKIVNIKV</sequence>
<name>A0A286RCE6_9BACT</name>
<evidence type="ECO:0000256" key="2">
    <source>
        <dbReference type="ARBA" id="ARBA00022475"/>
    </source>
</evidence>
<keyword evidence="5 6" id="KW-0472">Membrane</keyword>
<dbReference type="GO" id="GO:0005886">
    <property type="term" value="C:plasma membrane"/>
    <property type="evidence" value="ECO:0007669"/>
    <property type="project" value="UniProtKB-SubCell"/>
</dbReference>
<feature type="transmembrane region" description="Helical" evidence="6">
    <location>
        <begin position="262"/>
        <end position="282"/>
    </location>
</feature>
<dbReference type="Proteomes" id="UP000215086">
    <property type="component" value="Chromosome"/>
</dbReference>
<dbReference type="Pfam" id="PF00482">
    <property type="entry name" value="T2SSF"/>
    <property type="match status" value="1"/>
</dbReference>
<feature type="transmembrane region" description="Helical" evidence="6">
    <location>
        <begin position="6"/>
        <end position="27"/>
    </location>
</feature>
<dbReference type="KEGG" id="ttf:THTE_1023"/>
<dbReference type="InterPro" id="IPR018076">
    <property type="entry name" value="T2SS_GspF_dom"/>
</dbReference>
<dbReference type="AlphaFoldDB" id="A0A286RCE6"/>
<accession>A0A286RCE6</accession>
<feature type="domain" description="Type II secretion system protein GspF" evidence="7">
    <location>
        <begin position="154"/>
        <end position="278"/>
    </location>
</feature>
<feature type="transmembrane region" description="Helical" evidence="6">
    <location>
        <begin position="119"/>
        <end position="137"/>
    </location>
</feature>
<evidence type="ECO:0000256" key="4">
    <source>
        <dbReference type="ARBA" id="ARBA00022989"/>
    </source>
</evidence>
<reference evidence="8 9" key="1">
    <citation type="journal article" name="Front. Microbiol.">
        <title>Sugar Metabolism of the First Thermophilic Planctomycete Thermogutta terrifontis: Comparative Genomic and Transcriptomic Approaches.</title>
        <authorList>
            <person name="Elcheninov A.G."/>
            <person name="Menzel P."/>
            <person name="Gudbergsdottir S.R."/>
            <person name="Slesarev A.I."/>
            <person name="Kadnikov V.V."/>
            <person name="Krogh A."/>
            <person name="Bonch-Osmolovskaya E.A."/>
            <person name="Peng X."/>
            <person name="Kublanov I.V."/>
        </authorList>
    </citation>
    <scope>NUCLEOTIDE SEQUENCE [LARGE SCALE GENOMIC DNA]</scope>
    <source>
        <strain evidence="8 9">R1</strain>
    </source>
</reference>
<keyword evidence="3 6" id="KW-0812">Transmembrane</keyword>
<protein>
    <submittedName>
        <fullName evidence="8">Flp pilus assembly protein TadB</fullName>
    </submittedName>
</protein>